<organism evidence="2 3">
    <name type="scientific">Blepharisma stoltei</name>
    <dbReference type="NCBI Taxonomy" id="1481888"/>
    <lineage>
        <taxon>Eukaryota</taxon>
        <taxon>Sar</taxon>
        <taxon>Alveolata</taxon>
        <taxon>Ciliophora</taxon>
        <taxon>Postciliodesmatophora</taxon>
        <taxon>Heterotrichea</taxon>
        <taxon>Heterotrichida</taxon>
        <taxon>Blepharismidae</taxon>
        <taxon>Blepharisma</taxon>
    </lineage>
</organism>
<reference evidence="2" key="1">
    <citation type="submission" date="2021-09" db="EMBL/GenBank/DDBJ databases">
        <authorList>
            <consortium name="AG Swart"/>
            <person name="Singh M."/>
            <person name="Singh A."/>
            <person name="Seah K."/>
            <person name="Emmerich C."/>
        </authorList>
    </citation>
    <scope>NUCLEOTIDE SEQUENCE</scope>
    <source>
        <strain evidence="2">ATCC30299</strain>
    </source>
</reference>
<evidence type="ECO:0000256" key="1">
    <source>
        <dbReference type="SAM" id="Coils"/>
    </source>
</evidence>
<dbReference type="Proteomes" id="UP001162131">
    <property type="component" value="Unassembled WGS sequence"/>
</dbReference>
<keyword evidence="3" id="KW-1185">Reference proteome</keyword>
<evidence type="ECO:0000313" key="2">
    <source>
        <dbReference type="EMBL" id="CAG9315470.1"/>
    </source>
</evidence>
<evidence type="ECO:0000313" key="3">
    <source>
        <dbReference type="Proteomes" id="UP001162131"/>
    </source>
</evidence>
<dbReference type="AlphaFoldDB" id="A0AAU9IKZ3"/>
<dbReference type="EMBL" id="CAJZBQ010000013">
    <property type="protein sequence ID" value="CAG9315470.1"/>
    <property type="molecule type" value="Genomic_DNA"/>
</dbReference>
<gene>
    <name evidence="2" type="ORF">BSTOLATCC_MIC13238</name>
</gene>
<name>A0AAU9IKZ3_9CILI</name>
<feature type="coiled-coil region" evidence="1">
    <location>
        <begin position="100"/>
        <end position="153"/>
    </location>
</feature>
<protein>
    <submittedName>
        <fullName evidence="2">Uncharacterized protein</fullName>
    </submittedName>
</protein>
<keyword evidence="1" id="KW-0175">Coiled coil</keyword>
<accession>A0AAU9IKZ3</accession>
<comment type="caution">
    <text evidence="2">The sequence shown here is derived from an EMBL/GenBank/DDBJ whole genome shotgun (WGS) entry which is preliminary data.</text>
</comment>
<sequence length="254" mass="29293">MDPWQLKLLCLSNPPQSITVAPPSPHFPSSDNPPSSLRVPEYLIEQTIISEKIQESQYNKIGGYKPLEFLETIDIAAPKAKKTQPKPSNPLPVQKFIIDNSEYEKSYDELQRLNSELAQQKENAEYKKKLDLLEKTLNRIENVSIRLNEISDKKTQERLSELAFENEKSDIKDILKKMNKETDKDEESRIGELLAKNKAIYSEVDTYLDSRKSKVVNRPSCIQVNPMRVAKIRRVSQVKVVKYPPISRFKSTNF</sequence>
<proteinExistence type="predicted"/>